<feature type="region of interest" description="Disordered" evidence="1">
    <location>
        <begin position="1"/>
        <end position="26"/>
    </location>
</feature>
<feature type="compositionally biased region" description="Low complexity" evidence="1">
    <location>
        <begin position="137"/>
        <end position="153"/>
    </location>
</feature>
<evidence type="ECO:0000256" key="1">
    <source>
        <dbReference type="SAM" id="MobiDB-lite"/>
    </source>
</evidence>
<dbReference type="Proteomes" id="UP000724874">
    <property type="component" value="Unassembled WGS sequence"/>
</dbReference>
<protein>
    <submittedName>
        <fullName evidence="2">Uncharacterized protein</fullName>
    </submittedName>
</protein>
<feature type="region of interest" description="Disordered" evidence="1">
    <location>
        <begin position="124"/>
        <end position="153"/>
    </location>
</feature>
<feature type="compositionally biased region" description="Polar residues" evidence="1">
    <location>
        <begin position="1"/>
        <end position="13"/>
    </location>
</feature>
<organism evidence="2 3">
    <name type="scientific">Gymnopilus junonius</name>
    <name type="common">Spectacular rustgill mushroom</name>
    <name type="synonym">Gymnopilus spectabilis subsp. junonius</name>
    <dbReference type="NCBI Taxonomy" id="109634"/>
    <lineage>
        <taxon>Eukaryota</taxon>
        <taxon>Fungi</taxon>
        <taxon>Dikarya</taxon>
        <taxon>Basidiomycota</taxon>
        <taxon>Agaricomycotina</taxon>
        <taxon>Agaricomycetes</taxon>
        <taxon>Agaricomycetidae</taxon>
        <taxon>Agaricales</taxon>
        <taxon>Agaricineae</taxon>
        <taxon>Hymenogastraceae</taxon>
        <taxon>Gymnopilus</taxon>
    </lineage>
</organism>
<sequence length="238" mass="25814">MTHNCSRKQQGPSHHSGPKTGLNFHGDYGATAKDSWTSLSLPQNLEYPYRPRQVILTATQIQSILDYDASLRSASDEELDKLKNGIDFPCPTGLQDFIDTLDNQTEEDRSLAFFRVNGHGIYIPEGMKGGRDPEAESSTTNKPTTSTSASTPLSAATIATAAAISDVEYDSDSPNDPIDFDEAPLPFMTEQASGSGVGDSTWEPDNLGDEDHNMDAEGDEEYPTNDELTNDDNTATSI</sequence>
<keyword evidence="3" id="KW-1185">Reference proteome</keyword>
<name>A0A9P5TG18_GYMJU</name>
<comment type="caution">
    <text evidence="2">The sequence shown here is derived from an EMBL/GenBank/DDBJ whole genome shotgun (WGS) entry which is preliminary data.</text>
</comment>
<evidence type="ECO:0000313" key="3">
    <source>
        <dbReference type="Proteomes" id="UP000724874"/>
    </source>
</evidence>
<accession>A0A9P5TG18</accession>
<reference evidence="2" key="1">
    <citation type="submission" date="2020-11" db="EMBL/GenBank/DDBJ databases">
        <authorList>
            <consortium name="DOE Joint Genome Institute"/>
            <person name="Ahrendt S."/>
            <person name="Riley R."/>
            <person name="Andreopoulos W."/>
            <person name="LaButti K."/>
            <person name="Pangilinan J."/>
            <person name="Ruiz-duenas F.J."/>
            <person name="Barrasa J.M."/>
            <person name="Sanchez-Garcia M."/>
            <person name="Camarero S."/>
            <person name="Miyauchi S."/>
            <person name="Serrano A."/>
            <person name="Linde D."/>
            <person name="Babiker R."/>
            <person name="Drula E."/>
            <person name="Ayuso-Fernandez I."/>
            <person name="Pacheco R."/>
            <person name="Padilla G."/>
            <person name="Ferreira P."/>
            <person name="Barriuso J."/>
            <person name="Kellner H."/>
            <person name="Castanera R."/>
            <person name="Alfaro M."/>
            <person name="Ramirez L."/>
            <person name="Pisabarro A.G."/>
            <person name="Kuo A."/>
            <person name="Tritt A."/>
            <person name="Lipzen A."/>
            <person name="He G."/>
            <person name="Yan M."/>
            <person name="Ng V."/>
            <person name="Cullen D."/>
            <person name="Martin F."/>
            <person name="Rosso M.-N."/>
            <person name="Henrissat B."/>
            <person name="Hibbett D."/>
            <person name="Martinez A.T."/>
            <person name="Grigoriev I.V."/>
        </authorList>
    </citation>
    <scope>NUCLEOTIDE SEQUENCE</scope>
    <source>
        <strain evidence="2">AH 44721</strain>
    </source>
</reference>
<feature type="compositionally biased region" description="Acidic residues" evidence="1">
    <location>
        <begin position="216"/>
        <end position="230"/>
    </location>
</feature>
<feature type="region of interest" description="Disordered" evidence="1">
    <location>
        <begin position="168"/>
        <end position="238"/>
    </location>
</feature>
<dbReference type="EMBL" id="JADNYJ010000295">
    <property type="protein sequence ID" value="KAF8871732.1"/>
    <property type="molecule type" value="Genomic_DNA"/>
</dbReference>
<gene>
    <name evidence="2" type="ORF">CPB84DRAFT_1753893</name>
</gene>
<evidence type="ECO:0000313" key="2">
    <source>
        <dbReference type="EMBL" id="KAF8871732.1"/>
    </source>
</evidence>
<proteinExistence type="predicted"/>
<feature type="compositionally biased region" description="Acidic residues" evidence="1">
    <location>
        <begin position="168"/>
        <end position="182"/>
    </location>
</feature>
<dbReference type="OrthoDB" id="3122098at2759"/>
<dbReference type="AlphaFoldDB" id="A0A9P5TG18"/>